<dbReference type="InterPro" id="IPR002716">
    <property type="entry name" value="PIN_dom"/>
</dbReference>
<accession>A0A1I3LX77</accession>
<feature type="domain" description="PIN" evidence="1">
    <location>
        <begin position="2"/>
        <end position="107"/>
    </location>
</feature>
<evidence type="ECO:0000313" key="2">
    <source>
        <dbReference type="EMBL" id="SFI89368.1"/>
    </source>
</evidence>
<dbReference type="SUPFAM" id="SSF88723">
    <property type="entry name" value="PIN domain-like"/>
    <property type="match status" value="1"/>
</dbReference>
<dbReference type="OrthoDB" id="211933at2"/>
<reference evidence="3" key="1">
    <citation type="submission" date="2016-10" db="EMBL/GenBank/DDBJ databases">
        <authorList>
            <person name="Varghese N."/>
            <person name="Submissions S."/>
        </authorList>
    </citation>
    <scope>NUCLEOTIDE SEQUENCE [LARGE SCALE GENOMIC DNA]</scope>
    <source>
        <strain evidence="3">DSM 26471</strain>
    </source>
</reference>
<sequence length="182" mass="20230">MKILLDACVLYPTVMREVLLGVAKRGLYTPLWSARILEEWARAARKLGPAGEAQARSEVALTRAAFPKAEVKEHKGLEARLYLKDENDIHVLAAAIAGGAEAIVTMNAQDFPRHVLSEEGLERWDPDGFLWRLWSDHPDQVGAVVEAVRQEAERLSGEAWDTRRLMKKARLPKLGKALASAV</sequence>
<evidence type="ECO:0000259" key="1">
    <source>
        <dbReference type="Pfam" id="PF13470"/>
    </source>
</evidence>
<name>A0A1I3LX77_9RHOB</name>
<dbReference type="STRING" id="588602.SAMN04487991_1173"/>
<dbReference type="Pfam" id="PF13470">
    <property type="entry name" value="PIN_3"/>
    <property type="match status" value="1"/>
</dbReference>
<dbReference type="EMBL" id="FORH01000001">
    <property type="protein sequence ID" value="SFI89368.1"/>
    <property type="molecule type" value="Genomic_DNA"/>
</dbReference>
<dbReference type="AlphaFoldDB" id="A0A1I3LX77"/>
<keyword evidence="3" id="KW-1185">Reference proteome</keyword>
<organism evidence="2 3">
    <name type="scientific">Celeribacter neptunius</name>
    <dbReference type="NCBI Taxonomy" id="588602"/>
    <lineage>
        <taxon>Bacteria</taxon>
        <taxon>Pseudomonadati</taxon>
        <taxon>Pseudomonadota</taxon>
        <taxon>Alphaproteobacteria</taxon>
        <taxon>Rhodobacterales</taxon>
        <taxon>Roseobacteraceae</taxon>
        <taxon>Celeribacter</taxon>
    </lineage>
</organism>
<proteinExistence type="predicted"/>
<evidence type="ECO:0000313" key="3">
    <source>
        <dbReference type="Proteomes" id="UP000199630"/>
    </source>
</evidence>
<dbReference type="NCBIfam" id="NF046100">
    <property type="entry name" value="RSP_2648_fam_PIN"/>
    <property type="match status" value="1"/>
</dbReference>
<dbReference type="InterPro" id="IPR029060">
    <property type="entry name" value="PIN-like_dom_sf"/>
</dbReference>
<dbReference type="Proteomes" id="UP000199630">
    <property type="component" value="Unassembled WGS sequence"/>
</dbReference>
<protein>
    <submittedName>
        <fullName evidence="2">PIN domain-containing protein</fullName>
    </submittedName>
</protein>
<gene>
    <name evidence="2" type="ORF">SAMN04487991_1173</name>
</gene>
<dbReference type="RefSeq" id="WP_090058813.1">
    <property type="nucleotide sequence ID" value="NZ_FORH01000001.1"/>
</dbReference>